<dbReference type="InterPro" id="IPR011659">
    <property type="entry name" value="WD40"/>
</dbReference>
<comment type="caution">
    <text evidence="7">The sequence shown here is derived from an EMBL/GenBank/DDBJ whole genome shotgun (WGS) entry which is preliminary data.</text>
</comment>
<dbReference type="SUPFAM" id="SSF103088">
    <property type="entry name" value="OmpA-like"/>
    <property type="match status" value="1"/>
</dbReference>
<evidence type="ECO:0000313" key="7">
    <source>
        <dbReference type="EMBL" id="MCF7559962.1"/>
    </source>
</evidence>
<reference evidence="7 8" key="1">
    <citation type="submission" date="2022-01" db="EMBL/GenBank/DDBJ databases">
        <title>Draft genome sequence of Sabulilitoribacter multivorans KCTC 32326.</title>
        <authorList>
            <person name="Oh J.-S."/>
        </authorList>
    </citation>
    <scope>NUCLEOTIDE SEQUENCE [LARGE SCALE GENOMIC DNA]</scope>
    <source>
        <strain evidence="7 8">M-M16</strain>
    </source>
</reference>
<dbReference type="CDD" id="cd07185">
    <property type="entry name" value="OmpA_C-like"/>
    <property type="match status" value="1"/>
</dbReference>
<keyword evidence="3" id="KW-0998">Cell outer membrane</keyword>
<evidence type="ECO:0000256" key="5">
    <source>
        <dbReference type="SAM" id="SignalP"/>
    </source>
</evidence>
<dbReference type="Gene3D" id="3.30.1330.60">
    <property type="entry name" value="OmpA-like domain"/>
    <property type="match status" value="1"/>
</dbReference>
<name>A0ABS9IGS8_9FLAO</name>
<evidence type="ECO:0000256" key="4">
    <source>
        <dbReference type="PROSITE-ProRule" id="PRU00473"/>
    </source>
</evidence>
<dbReference type="InterPro" id="IPR011990">
    <property type="entry name" value="TPR-like_helical_dom_sf"/>
</dbReference>
<keyword evidence="2 4" id="KW-0472">Membrane</keyword>
<evidence type="ECO:0000256" key="3">
    <source>
        <dbReference type="ARBA" id="ARBA00023237"/>
    </source>
</evidence>
<evidence type="ECO:0000256" key="1">
    <source>
        <dbReference type="ARBA" id="ARBA00004442"/>
    </source>
</evidence>
<dbReference type="RefSeq" id="WP_237230647.1">
    <property type="nucleotide sequence ID" value="NZ_JAKKDV010000002.1"/>
</dbReference>
<dbReference type="InterPro" id="IPR011042">
    <property type="entry name" value="6-blade_b-propeller_TolB-like"/>
</dbReference>
<dbReference type="SUPFAM" id="SSF82171">
    <property type="entry name" value="DPP6 N-terminal domain-like"/>
    <property type="match status" value="1"/>
</dbReference>
<accession>A0ABS9IGS8</accession>
<dbReference type="Gene3D" id="2.60.40.1120">
    <property type="entry name" value="Carboxypeptidase-like, regulatory domain"/>
    <property type="match status" value="1"/>
</dbReference>
<protein>
    <submittedName>
        <fullName evidence="7">OmpA family protein</fullName>
    </submittedName>
</protein>
<feature type="chain" id="PRO_5045640854" evidence="5">
    <location>
        <begin position="22"/>
        <end position="664"/>
    </location>
</feature>
<dbReference type="Pfam" id="PF00691">
    <property type="entry name" value="OmpA"/>
    <property type="match status" value="1"/>
</dbReference>
<dbReference type="SUPFAM" id="SSF48452">
    <property type="entry name" value="TPR-like"/>
    <property type="match status" value="1"/>
</dbReference>
<dbReference type="Pfam" id="PF13620">
    <property type="entry name" value="CarboxypepD_reg"/>
    <property type="match status" value="1"/>
</dbReference>
<dbReference type="EMBL" id="JAKKDV010000002">
    <property type="protein sequence ID" value="MCF7559962.1"/>
    <property type="molecule type" value="Genomic_DNA"/>
</dbReference>
<dbReference type="Gene3D" id="2.120.10.30">
    <property type="entry name" value="TolB, C-terminal domain"/>
    <property type="match status" value="1"/>
</dbReference>
<dbReference type="PRINTS" id="PR01021">
    <property type="entry name" value="OMPADOMAIN"/>
</dbReference>
<evidence type="ECO:0000313" key="8">
    <source>
        <dbReference type="Proteomes" id="UP001200022"/>
    </source>
</evidence>
<feature type="signal peptide" evidence="5">
    <location>
        <begin position="1"/>
        <end position="21"/>
    </location>
</feature>
<dbReference type="PANTHER" id="PTHR30329">
    <property type="entry name" value="STATOR ELEMENT OF FLAGELLAR MOTOR COMPLEX"/>
    <property type="match status" value="1"/>
</dbReference>
<organism evidence="7 8">
    <name type="scientific">Flaviramulus multivorans</name>
    <dbReference type="NCBI Taxonomy" id="1304750"/>
    <lineage>
        <taxon>Bacteria</taxon>
        <taxon>Pseudomonadati</taxon>
        <taxon>Bacteroidota</taxon>
        <taxon>Flavobacteriia</taxon>
        <taxon>Flavobacteriales</taxon>
        <taxon>Flavobacteriaceae</taxon>
        <taxon>Flaviramulus</taxon>
    </lineage>
</organism>
<dbReference type="InterPro" id="IPR006665">
    <property type="entry name" value="OmpA-like"/>
</dbReference>
<dbReference type="Pfam" id="PF07676">
    <property type="entry name" value="PD40"/>
    <property type="match status" value="2"/>
</dbReference>
<dbReference type="SUPFAM" id="SSF49464">
    <property type="entry name" value="Carboxypeptidase regulatory domain-like"/>
    <property type="match status" value="1"/>
</dbReference>
<feature type="domain" description="OmpA-like" evidence="6">
    <location>
        <begin position="540"/>
        <end position="664"/>
    </location>
</feature>
<proteinExistence type="predicted"/>
<dbReference type="InterPro" id="IPR050330">
    <property type="entry name" value="Bact_OuterMem_StrucFunc"/>
</dbReference>
<gene>
    <name evidence="7" type="ORF">L3X39_04875</name>
</gene>
<dbReference type="PANTHER" id="PTHR30329:SF21">
    <property type="entry name" value="LIPOPROTEIN YIAD-RELATED"/>
    <property type="match status" value="1"/>
</dbReference>
<dbReference type="Gene3D" id="1.25.40.10">
    <property type="entry name" value="Tetratricopeptide repeat domain"/>
    <property type="match status" value="1"/>
</dbReference>
<dbReference type="Proteomes" id="UP001200022">
    <property type="component" value="Unassembled WGS sequence"/>
</dbReference>
<keyword evidence="8" id="KW-1185">Reference proteome</keyword>
<dbReference type="InterPro" id="IPR006664">
    <property type="entry name" value="OMP_bac"/>
</dbReference>
<comment type="subcellular location">
    <subcellularLocation>
        <location evidence="1">Cell outer membrane</location>
    </subcellularLocation>
</comment>
<evidence type="ECO:0000259" key="6">
    <source>
        <dbReference type="PROSITE" id="PS51123"/>
    </source>
</evidence>
<dbReference type="InterPro" id="IPR008969">
    <property type="entry name" value="CarboxyPept-like_regulatory"/>
</dbReference>
<dbReference type="InterPro" id="IPR036737">
    <property type="entry name" value="OmpA-like_sf"/>
</dbReference>
<sequence length="664" mass="75925">MKNKDYILVCIALMLSFTVFSQQGKQKRADTLFNKFSFVKAAEVYRELIQNNYNKDYATRQLADCYAYLRDSRNAERYYKSVVKQKNVPVEYYYKYAQALRGMKKYEESQEWLQRYKDSGGVVNANDFSKDINFITSVFGAKQQYFLDRVRFNSKYSDFGAFEHDGKVYFTSARDEGVAVKRLYGWNEQPFLDVYVTDANSKKNADYTNKLKGDVNSIYHDGPVTITKDGKTMYFSRNNFNEEVETKDKKGLTNMKIYRATLVDGLWTNIEDLPINGDNFSTQHPALNIDDTKLYFTSDRPGTRGGSDIWVVNIRPDGLLMDLKNVGDVVNTESAEGFPFINNEGVLFFSSDGHTGLGMLDIFATIKDEEDNETIVDVINLGVPVNSNSDDFSFSMNPDGITGYFASNRRGGRGSDDIYAFHRVPVLHVEGVVTDAINTKPVPSAKITLYDNNENQVAFMETDENGYYQINIDRNQDYKIVASQDKYIDDYRTFTSKNIQTELITISANLLLNPVPDVAKLADLNNVNFDYEKNQIDGDSTAVANAQLNPIYFDFEKYNIRKEYAVELDKIVKLMTVDYPEMVIKIEAHTDSRGTHEYNDILSTNRAKSTYNYLISKGVNPANIESYKGYGERRLINECADGVSCEEAKHQLNRRTQFIVIKME</sequence>
<evidence type="ECO:0000256" key="2">
    <source>
        <dbReference type="ARBA" id="ARBA00023136"/>
    </source>
</evidence>
<keyword evidence="5" id="KW-0732">Signal</keyword>
<dbReference type="PROSITE" id="PS51123">
    <property type="entry name" value="OMPA_2"/>
    <property type="match status" value="1"/>
</dbReference>